<dbReference type="EMBL" id="LS974202">
    <property type="protein sequence ID" value="SSC11607.1"/>
    <property type="molecule type" value="Genomic_DNA"/>
</dbReference>
<sequence length="57" mass="6638">MRATEVFKGLLSGKNMKRLMVTSEDPLFKEGGCSKDRLRDMVEVFDRESFQKDFFVS</sequence>
<evidence type="ECO:0000313" key="2">
    <source>
        <dbReference type="Proteomes" id="UP000250796"/>
    </source>
</evidence>
<reference evidence="1 2" key="1">
    <citation type="submission" date="2017-01" db="EMBL/GenBank/DDBJ databases">
        <authorList>
            <person name="Erauso G."/>
        </authorList>
    </citation>
    <scope>NUCLEOTIDE SEQUENCE [LARGE SCALE GENOMIC DNA]</scope>
    <source>
        <strain evidence="1">MESINF1</strain>
    </source>
</reference>
<evidence type="ECO:0000313" key="1">
    <source>
        <dbReference type="EMBL" id="SSC11607.1"/>
    </source>
</evidence>
<organism evidence="1 2">
    <name type="scientific">Mesotoga infera</name>
    <dbReference type="NCBI Taxonomy" id="1236046"/>
    <lineage>
        <taxon>Bacteria</taxon>
        <taxon>Thermotogati</taxon>
        <taxon>Thermotogota</taxon>
        <taxon>Thermotogae</taxon>
        <taxon>Kosmotogales</taxon>
        <taxon>Kosmotogaceae</taxon>
        <taxon>Mesotoga</taxon>
    </lineage>
</organism>
<dbReference type="AlphaFoldDB" id="A0A7Z7PMY6"/>
<keyword evidence="2" id="KW-1185">Reference proteome</keyword>
<name>A0A7Z7PMY6_9BACT</name>
<proteinExistence type="predicted"/>
<dbReference type="Proteomes" id="UP000250796">
    <property type="component" value="Chromosome MESINF"/>
</dbReference>
<gene>
    <name evidence="1" type="ORF">MESINF_0158</name>
</gene>
<protein>
    <submittedName>
        <fullName evidence="1">Uncharacterized protein</fullName>
    </submittedName>
</protein>
<accession>A0A7Z7PMY6</accession>
<dbReference type="KEGG" id="minf:MESINF_0158"/>